<dbReference type="PRINTS" id="PR00455">
    <property type="entry name" value="HTHTETR"/>
</dbReference>
<evidence type="ECO:0000256" key="2">
    <source>
        <dbReference type="PROSITE-ProRule" id="PRU00335"/>
    </source>
</evidence>
<evidence type="ECO:0000259" key="3">
    <source>
        <dbReference type="PROSITE" id="PS50977"/>
    </source>
</evidence>
<dbReference type="PROSITE" id="PS50977">
    <property type="entry name" value="HTH_TETR_2"/>
    <property type="match status" value="1"/>
</dbReference>
<dbReference type="InterPro" id="IPR041490">
    <property type="entry name" value="KstR2_TetR_C"/>
</dbReference>
<sequence length="189" mass="21954">MKEKIIKQSVLLFQQKGFSETSIQDIVDALDVTKGTFYYYFTSKETLLMDIHLRYIDDLLNRQQAIMESESDNRGKVVKTVMLLIEDIETQGPNGRVYFREMRNLAPDNAKIIKAKRETFQLTIEEIIRQGIQTGEFRKGLHPRMTSFAILGVTNWSYQWFNPAGEVSAKELAYMFADFVLYGIQSEEE</sequence>
<dbReference type="Proteomes" id="UP000270468">
    <property type="component" value="Unassembled WGS sequence"/>
</dbReference>
<organism evidence="4 5">
    <name type="scientific">Filibacter tadaridae</name>
    <dbReference type="NCBI Taxonomy" id="2483811"/>
    <lineage>
        <taxon>Bacteria</taxon>
        <taxon>Bacillati</taxon>
        <taxon>Bacillota</taxon>
        <taxon>Bacilli</taxon>
        <taxon>Bacillales</taxon>
        <taxon>Caryophanaceae</taxon>
        <taxon>Filibacter</taxon>
    </lineage>
</organism>
<keyword evidence="5" id="KW-1185">Reference proteome</keyword>
<accession>A0A3P5XDD1</accession>
<dbReference type="OrthoDB" id="9814200at2"/>
<evidence type="ECO:0000313" key="4">
    <source>
        <dbReference type="EMBL" id="VDC28235.1"/>
    </source>
</evidence>
<dbReference type="PROSITE" id="PS01081">
    <property type="entry name" value="HTH_TETR_1"/>
    <property type="match status" value="1"/>
</dbReference>
<gene>
    <name evidence="4" type="primary">kstR2_2</name>
    <name evidence="4" type="ORF">FILTAD_01849</name>
</gene>
<dbReference type="Gene3D" id="1.10.10.60">
    <property type="entry name" value="Homeodomain-like"/>
    <property type="match status" value="1"/>
</dbReference>
<dbReference type="GO" id="GO:0003677">
    <property type="term" value="F:DNA binding"/>
    <property type="evidence" value="ECO:0007669"/>
    <property type="project" value="UniProtKB-UniRule"/>
</dbReference>
<keyword evidence="1 2" id="KW-0238">DNA-binding</keyword>
<proteinExistence type="predicted"/>
<dbReference type="InterPro" id="IPR036271">
    <property type="entry name" value="Tet_transcr_reg_TetR-rel_C_sf"/>
</dbReference>
<dbReference type="PANTHER" id="PTHR43479">
    <property type="entry name" value="ACREF/ENVCD OPERON REPRESSOR-RELATED"/>
    <property type="match status" value="1"/>
</dbReference>
<dbReference type="InterPro" id="IPR001647">
    <property type="entry name" value="HTH_TetR"/>
</dbReference>
<dbReference type="InterPro" id="IPR050624">
    <property type="entry name" value="HTH-type_Tx_Regulator"/>
</dbReference>
<dbReference type="AlphaFoldDB" id="A0A3P5XDD1"/>
<dbReference type="PANTHER" id="PTHR43479:SF11">
    <property type="entry name" value="ACREF_ENVCD OPERON REPRESSOR-RELATED"/>
    <property type="match status" value="1"/>
</dbReference>
<feature type="domain" description="HTH tetR-type" evidence="3">
    <location>
        <begin position="1"/>
        <end position="59"/>
    </location>
</feature>
<dbReference type="Pfam" id="PF00440">
    <property type="entry name" value="TetR_N"/>
    <property type="match status" value="1"/>
</dbReference>
<protein>
    <submittedName>
        <fullName evidence="4">HTH-type transcriptional repressor KstR2</fullName>
    </submittedName>
</protein>
<evidence type="ECO:0000256" key="1">
    <source>
        <dbReference type="ARBA" id="ARBA00023125"/>
    </source>
</evidence>
<dbReference type="RefSeq" id="WP_124070357.1">
    <property type="nucleotide sequence ID" value="NZ_CBCRXF010000005.1"/>
</dbReference>
<dbReference type="SUPFAM" id="SSF46689">
    <property type="entry name" value="Homeodomain-like"/>
    <property type="match status" value="1"/>
</dbReference>
<dbReference type="Pfam" id="PF17932">
    <property type="entry name" value="TetR_C_24"/>
    <property type="match status" value="1"/>
</dbReference>
<reference evidence="4 5" key="1">
    <citation type="submission" date="2018-11" db="EMBL/GenBank/DDBJ databases">
        <authorList>
            <person name="Criscuolo A."/>
        </authorList>
    </citation>
    <scope>NUCLEOTIDE SEQUENCE [LARGE SCALE GENOMIC DNA]</scope>
    <source>
        <strain evidence="4">ATB-66</strain>
    </source>
</reference>
<dbReference type="EMBL" id="UXAV01000041">
    <property type="protein sequence ID" value="VDC28235.1"/>
    <property type="molecule type" value="Genomic_DNA"/>
</dbReference>
<dbReference type="InterPro" id="IPR009057">
    <property type="entry name" value="Homeodomain-like_sf"/>
</dbReference>
<dbReference type="Gene3D" id="1.10.357.10">
    <property type="entry name" value="Tetracycline Repressor, domain 2"/>
    <property type="match status" value="1"/>
</dbReference>
<evidence type="ECO:0000313" key="5">
    <source>
        <dbReference type="Proteomes" id="UP000270468"/>
    </source>
</evidence>
<dbReference type="SUPFAM" id="SSF48498">
    <property type="entry name" value="Tetracyclin repressor-like, C-terminal domain"/>
    <property type="match status" value="1"/>
</dbReference>
<dbReference type="InterPro" id="IPR023772">
    <property type="entry name" value="DNA-bd_HTH_TetR-type_CS"/>
</dbReference>
<feature type="DNA-binding region" description="H-T-H motif" evidence="2">
    <location>
        <begin position="22"/>
        <end position="41"/>
    </location>
</feature>
<name>A0A3P5XDD1_9BACL</name>